<feature type="domain" description="ABC transporter" evidence="10">
    <location>
        <begin position="343"/>
        <end position="583"/>
    </location>
</feature>
<keyword evidence="4 9" id="KW-0812">Transmembrane</keyword>
<dbReference type="GO" id="GO:0005524">
    <property type="term" value="F:ATP binding"/>
    <property type="evidence" value="ECO:0007669"/>
    <property type="project" value="UniProtKB-KW"/>
</dbReference>
<dbReference type="GO" id="GO:0016887">
    <property type="term" value="F:ATP hydrolysis activity"/>
    <property type="evidence" value="ECO:0007669"/>
    <property type="project" value="InterPro"/>
</dbReference>
<feature type="transmembrane region" description="Helical" evidence="9">
    <location>
        <begin position="30"/>
        <end position="51"/>
    </location>
</feature>
<dbReference type="PANTHER" id="PTHR45772">
    <property type="entry name" value="CONSERVED COMPONENT OF ABC TRANSPORTER FOR NATURAL AMINO ACIDS-RELATED"/>
    <property type="match status" value="1"/>
</dbReference>
<dbReference type="InterPro" id="IPR003593">
    <property type="entry name" value="AAA+_ATPase"/>
</dbReference>
<feature type="transmembrane region" description="Helical" evidence="9">
    <location>
        <begin position="208"/>
        <end position="230"/>
    </location>
</feature>
<proteinExistence type="predicted"/>
<keyword evidence="8 9" id="KW-0472">Membrane</keyword>
<dbReference type="InterPro" id="IPR043428">
    <property type="entry name" value="LivM-like"/>
</dbReference>
<keyword evidence="5" id="KW-0547">Nucleotide-binding</keyword>
<name>A0A2V3UC07_9HYPH</name>
<evidence type="ECO:0000256" key="3">
    <source>
        <dbReference type="ARBA" id="ARBA00022475"/>
    </source>
</evidence>
<dbReference type="InterPro" id="IPR032823">
    <property type="entry name" value="BCA_ABC_TP_C"/>
</dbReference>
<keyword evidence="3" id="KW-1003">Cell membrane</keyword>
<dbReference type="InterPro" id="IPR051120">
    <property type="entry name" value="ABC_AA/LPS_Transport"/>
</dbReference>
<keyword evidence="7 9" id="KW-1133">Transmembrane helix</keyword>
<dbReference type="Gene3D" id="3.40.50.300">
    <property type="entry name" value="P-loop containing nucleotide triphosphate hydrolases"/>
    <property type="match status" value="1"/>
</dbReference>
<dbReference type="PROSITE" id="PS50893">
    <property type="entry name" value="ABC_TRANSPORTER_2"/>
    <property type="match status" value="1"/>
</dbReference>
<comment type="caution">
    <text evidence="11">The sequence shown here is derived from an EMBL/GenBank/DDBJ whole genome shotgun (WGS) entry which is preliminary data.</text>
</comment>
<feature type="transmembrane region" description="Helical" evidence="9">
    <location>
        <begin position="82"/>
        <end position="100"/>
    </location>
</feature>
<comment type="subcellular location">
    <subcellularLocation>
        <location evidence="1">Cell membrane</location>
        <topology evidence="1">Multi-pass membrane protein</topology>
    </subcellularLocation>
</comment>
<dbReference type="InterPro" id="IPR027417">
    <property type="entry name" value="P-loop_NTPase"/>
</dbReference>
<gene>
    <name evidence="11" type="ORF">C7450_103529</name>
</gene>
<dbReference type="Pfam" id="PF12399">
    <property type="entry name" value="BCA_ABC_TP_C"/>
    <property type="match status" value="1"/>
</dbReference>
<organism evidence="11 12">
    <name type="scientific">Chelatococcus asaccharovorans</name>
    <dbReference type="NCBI Taxonomy" id="28210"/>
    <lineage>
        <taxon>Bacteria</taxon>
        <taxon>Pseudomonadati</taxon>
        <taxon>Pseudomonadota</taxon>
        <taxon>Alphaproteobacteria</taxon>
        <taxon>Hyphomicrobiales</taxon>
        <taxon>Chelatococcaceae</taxon>
        <taxon>Chelatococcus</taxon>
    </lineage>
</organism>
<feature type="transmembrane region" description="Helical" evidence="9">
    <location>
        <begin position="157"/>
        <end position="176"/>
    </location>
</feature>
<accession>A0A2V3UC07</accession>
<keyword evidence="12" id="KW-1185">Reference proteome</keyword>
<dbReference type="PANTHER" id="PTHR45772:SF1">
    <property type="entry name" value="ABC TRANSPORTER ATP-BINDING PROTEIN"/>
    <property type="match status" value="1"/>
</dbReference>
<dbReference type="GO" id="GO:0005886">
    <property type="term" value="C:plasma membrane"/>
    <property type="evidence" value="ECO:0007669"/>
    <property type="project" value="UniProtKB-SubCell"/>
</dbReference>
<dbReference type="SMART" id="SM00382">
    <property type="entry name" value="AAA"/>
    <property type="match status" value="1"/>
</dbReference>
<dbReference type="Pfam" id="PF02653">
    <property type="entry name" value="BPD_transp_2"/>
    <property type="match status" value="1"/>
</dbReference>
<feature type="transmembrane region" description="Helical" evidence="9">
    <location>
        <begin position="242"/>
        <end position="268"/>
    </location>
</feature>
<evidence type="ECO:0000256" key="2">
    <source>
        <dbReference type="ARBA" id="ARBA00022448"/>
    </source>
</evidence>
<feature type="transmembrane region" description="Helical" evidence="9">
    <location>
        <begin position="107"/>
        <end position="128"/>
    </location>
</feature>
<protein>
    <submittedName>
        <fullName evidence="11">ABC-type branched-subunit amino acid transport system ATPase component</fullName>
    </submittedName>
</protein>
<dbReference type="Proteomes" id="UP000248021">
    <property type="component" value="Unassembled WGS sequence"/>
</dbReference>
<keyword evidence="6" id="KW-0067">ATP-binding</keyword>
<dbReference type="InterPro" id="IPR001851">
    <property type="entry name" value="ABC_transp_permease"/>
</dbReference>
<evidence type="ECO:0000256" key="8">
    <source>
        <dbReference type="ARBA" id="ARBA00023136"/>
    </source>
</evidence>
<dbReference type="RefSeq" id="WP_110374271.1">
    <property type="nucleotide sequence ID" value="NZ_JAHBRY010000001.1"/>
</dbReference>
<dbReference type="GO" id="GO:0015658">
    <property type="term" value="F:branched-chain amino acid transmembrane transporter activity"/>
    <property type="evidence" value="ECO:0007669"/>
    <property type="project" value="InterPro"/>
</dbReference>
<evidence type="ECO:0000256" key="1">
    <source>
        <dbReference type="ARBA" id="ARBA00004651"/>
    </source>
</evidence>
<dbReference type="InterPro" id="IPR003439">
    <property type="entry name" value="ABC_transporter-like_ATP-bd"/>
</dbReference>
<feature type="transmembrane region" description="Helical" evidence="9">
    <location>
        <begin position="7"/>
        <end position="24"/>
    </location>
</feature>
<evidence type="ECO:0000256" key="9">
    <source>
        <dbReference type="SAM" id="Phobius"/>
    </source>
</evidence>
<reference evidence="11 12" key="1">
    <citation type="submission" date="2018-05" db="EMBL/GenBank/DDBJ databases">
        <title>Genomic Encyclopedia of Type Strains, Phase IV (KMG-IV): sequencing the most valuable type-strain genomes for metagenomic binning, comparative biology and taxonomic classification.</title>
        <authorList>
            <person name="Goeker M."/>
        </authorList>
    </citation>
    <scope>NUCLEOTIDE SEQUENCE [LARGE SCALE GENOMIC DNA]</scope>
    <source>
        <strain evidence="11 12">DSM 6462</strain>
    </source>
</reference>
<evidence type="ECO:0000256" key="7">
    <source>
        <dbReference type="ARBA" id="ARBA00022989"/>
    </source>
</evidence>
<evidence type="ECO:0000259" key="10">
    <source>
        <dbReference type="PROSITE" id="PS50893"/>
    </source>
</evidence>
<dbReference type="EMBL" id="QJJK01000003">
    <property type="protein sequence ID" value="PXW62007.1"/>
    <property type="molecule type" value="Genomic_DNA"/>
</dbReference>
<dbReference type="SUPFAM" id="SSF52540">
    <property type="entry name" value="P-loop containing nucleoside triphosphate hydrolases"/>
    <property type="match status" value="1"/>
</dbReference>
<evidence type="ECO:0000313" key="11">
    <source>
        <dbReference type="EMBL" id="PXW62007.1"/>
    </source>
</evidence>
<dbReference type="OrthoDB" id="5290247at2"/>
<dbReference type="AlphaFoldDB" id="A0A2V3UC07"/>
<evidence type="ECO:0000256" key="4">
    <source>
        <dbReference type="ARBA" id="ARBA00022692"/>
    </source>
</evidence>
<dbReference type="Pfam" id="PF00005">
    <property type="entry name" value="ABC_tran"/>
    <property type="match status" value="1"/>
</dbReference>
<dbReference type="CDD" id="cd06581">
    <property type="entry name" value="TM_PBP1_LivM_like"/>
    <property type="match status" value="1"/>
</dbReference>
<sequence length="594" mass="61540">MNALSRSLLIIGIGAAVALLVGFAEGYSQFVIASVAFVSISVLAVSTLAGLTGIWSMGHMAFVAFGAYLSAQLALRGWPVEVAIPLAMIGAGSVGFLLGLSAGRFSVLYFGLLTMALSLAASEIIGHWTEVTGGDEGIAVTPAISLMLGRELDLGDAVVLCVLLATLAFLLTEIIARGPIGRRWLAIKSQRTAATAIGLKPQLDNASAFGFSAAIASLSGIGIAFSIGYLDPVGFDLNMGVKLIVATVVGGAGSLLGALLGAAFIVVVPEMARNVPAFSEFVFGIATVLTLLFLRQGIVPSIGAALKRRSKTRKPETPSDQALDSRAIAQVVGTLLPPATETLEARDLAVEFGGVKALQGVGLTLPPGRSVGLIGPNGAGKTTFLNVLSGFYQATSAEAVRLGPVDLTILKPSDRIGIGFGRTFQHAELFGDLTLRETFAVAALQGAARRRAHGLPNMTAAEVAERIIAGLNLGAVADMKPGELPFGIQKVADVGRVLATGVSVVALDEPFAGLDAGERAAIRTILQGMRAAGVSILIIDHAVQEVMGISDRVVVFEFGRLLAEGLPDEIRNHPEVLRAYFGEDAVDARKVMTA</sequence>
<evidence type="ECO:0000313" key="12">
    <source>
        <dbReference type="Proteomes" id="UP000248021"/>
    </source>
</evidence>
<feature type="transmembrane region" description="Helical" evidence="9">
    <location>
        <begin position="275"/>
        <end position="294"/>
    </location>
</feature>
<evidence type="ECO:0000256" key="6">
    <source>
        <dbReference type="ARBA" id="ARBA00022840"/>
    </source>
</evidence>
<keyword evidence="2" id="KW-0813">Transport</keyword>
<evidence type="ECO:0000256" key="5">
    <source>
        <dbReference type="ARBA" id="ARBA00022741"/>
    </source>
</evidence>